<dbReference type="EMBL" id="QPJD01000014">
    <property type="protein sequence ID" value="RCW42977.1"/>
    <property type="molecule type" value="Genomic_DNA"/>
</dbReference>
<organism evidence="1 2">
    <name type="scientific">Paenibacillus prosopidis</name>
    <dbReference type="NCBI Taxonomy" id="630520"/>
    <lineage>
        <taxon>Bacteria</taxon>
        <taxon>Bacillati</taxon>
        <taxon>Bacillota</taxon>
        <taxon>Bacilli</taxon>
        <taxon>Bacillales</taxon>
        <taxon>Paenibacillaceae</taxon>
        <taxon>Paenibacillus</taxon>
    </lineage>
</organism>
<evidence type="ECO:0000313" key="1">
    <source>
        <dbReference type="EMBL" id="RCW42977.1"/>
    </source>
</evidence>
<dbReference type="AlphaFoldDB" id="A0A368VR84"/>
<proteinExistence type="predicted"/>
<protein>
    <submittedName>
        <fullName evidence="1">Uncharacterized protein</fullName>
    </submittedName>
</protein>
<keyword evidence="2" id="KW-1185">Reference proteome</keyword>
<evidence type="ECO:0000313" key="2">
    <source>
        <dbReference type="Proteomes" id="UP000252415"/>
    </source>
</evidence>
<gene>
    <name evidence="1" type="ORF">DFP97_11440</name>
</gene>
<name>A0A368VR84_9BACL</name>
<sequence length="63" mass="7208">MNIRTIAEAVVQLFVFCLTSRSWTATLLMLSFDSYHASLRLKAKGCYDFRTVIFGVHKHRTGV</sequence>
<accession>A0A368VR84</accession>
<dbReference type="Proteomes" id="UP000252415">
    <property type="component" value="Unassembled WGS sequence"/>
</dbReference>
<reference evidence="1 2" key="1">
    <citation type="submission" date="2018-07" db="EMBL/GenBank/DDBJ databases">
        <title>Genomic Encyclopedia of Type Strains, Phase III (KMG-III): the genomes of soil and plant-associated and newly described type strains.</title>
        <authorList>
            <person name="Whitman W."/>
        </authorList>
    </citation>
    <scope>NUCLEOTIDE SEQUENCE [LARGE SCALE GENOMIC DNA]</scope>
    <source>
        <strain evidence="1 2">CECT 7506</strain>
    </source>
</reference>
<comment type="caution">
    <text evidence="1">The sequence shown here is derived from an EMBL/GenBank/DDBJ whole genome shotgun (WGS) entry which is preliminary data.</text>
</comment>